<sequence>MRQQQVTTIPKICKTGYKLNIAVSPEACERCDPNLIKDVTTIKLVVLLQLEVMERSLVHHVIQQLRVYSLNGSAVECTSCLATYGFKGTSGELCGIEECQMCSVPRGGRGLVCLTCSNKFYLNSDDSGQCPKFCKECSYNQKYECTECYDRYAKASDGTCVPCPSNCETCTANADKTTRCTKCISKSFSLKTDGTCVPCSEAAFANCATCGPTPSGGKAKCDMQEYLQHVSLLSILLVFRLELQAASA</sequence>
<dbReference type="InterPro" id="IPR009030">
    <property type="entry name" value="Growth_fac_rcpt_cys_sf"/>
</dbReference>
<evidence type="ECO:0000313" key="2">
    <source>
        <dbReference type="Proteomes" id="UP000549394"/>
    </source>
</evidence>
<dbReference type="OrthoDB" id="18487at2759"/>
<dbReference type="SUPFAM" id="SSF57184">
    <property type="entry name" value="Growth factor receptor domain"/>
    <property type="match status" value="1"/>
</dbReference>
<dbReference type="SMART" id="SM00261">
    <property type="entry name" value="FU"/>
    <property type="match status" value="2"/>
</dbReference>
<dbReference type="PANTHER" id="PTHR45756">
    <property type="entry name" value="PALMITOYLTRANSFERASE"/>
    <property type="match status" value="1"/>
</dbReference>
<dbReference type="InterPro" id="IPR053215">
    <property type="entry name" value="TKL_Ser/Thr_kinase"/>
</dbReference>
<reference evidence="1 2" key="1">
    <citation type="submission" date="2020-08" db="EMBL/GenBank/DDBJ databases">
        <authorList>
            <person name="Hejnol A."/>
        </authorList>
    </citation>
    <scope>NUCLEOTIDE SEQUENCE [LARGE SCALE GENOMIC DNA]</scope>
</reference>
<protein>
    <submittedName>
        <fullName evidence="1">DgyrCDS835</fullName>
    </submittedName>
</protein>
<gene>
    <name evidence="1" type="ORF">DGYR_LOCUS819</name>
</gene>
<dbReference type="InterPro" id="IPR006212">
    <property type="entry name" value="Furin_repeat"/>
</dbReference>
<dbReference type="Proteomes" id="UP000549394">
    <property type="component" value="Unassembled WGS sequence"/>
</dbReference>
<proteinExistence type="predicted"/>
<evidence type="ECO:0000313" key="1">
    <source>
        <dbReference type="EMBL" id="CAD5111532.1"/>
    </source>
</evidence>
<dbReference type="AlphaFoldDB" id="A0A7I8V5P6"/>
<organism evidence="1 2">
    <name type="scientific">Dimorphilus gyrociliatus</name>
    <dbReference type="NCBI Taxonomy" id="2664684"/>
    <lineage>
        <taxon>Eukaryota</taxon>
        <taxon>Metazoa</taxon>
        <taxon>Spiralia</taxon>
        <taxon>Lophotrochozoa</taxon>
        <taxon>Annelida</taxon>
        <taxon>Polychaeta</taxon>
        <taxon>Polychaeta incertae sedis</taxon>
        <taxon>Dinophilidae</taxon>
        <taxon>Dimorphilus</taxon>
    </lineage>
</organism>
<accession>A0A7I8V5P6</accession>
<keyword evidence="2" id="KW-1185">Reference proteome</keyword>
<name>A0A7I8V5P6_9ANNE</name>
<dbReference type="EMBL" id="CAJFCJ010000001">
    <property type="protein sequence ID" value="CAD5111532.1"/>
    <property type="molecule type" value="Genomic_DNA"/>
</dbReference>
<comment type="caution">
    <text evidence="1">The sequence shown here is derived from an EMBL/GenBank/DDBJ whole genome shotgun (WGS) entry which is preliminary data.</text>
</comment>
<dbReference type="PANTHER" id="PTHR45756:SF1">
    <property type="entry name" value="PROTEIN KINASE DOMAIN CONTAINING PROTEIN"/>
    <property type="match status" value="1"/>
</dbReference>